<organism evidence="1 2">
    <name type="scientific">Mycoavidus cysteinexigens</name>
    <dbReference type="NCBI Taxonomy" id="1553431"/>
    <lineage>
        <taxon>Bacteria</taxon>
        <taxon>Pseudomonadati</taxon>
        <taxon>Pseudomonadota</taxon>
        <taxon>Betaproteobacteria</taxon>
        <taxon>Burkholderiales</taxon>
        <taxon>Burkholderiaceae</taxon>
        <taxon>Mycoavidus</taxon>
    </lineage>
</organism>
<dbReference type="Proteomes" id="UP000282597">
    <property type="component" value="Chromosome"/>
</dbReference>
<gene>
    <name evidence="1" type="ORF">MCB1EB_2237</name>
</gene>
<dbReference type="KEGG" id="mcys:MCB1EB_2237"/>
<accession>A0A2Z6EYE9</accession>
<evidence type="ECO:0000313" key="1">
    <source>
        <dbReference type="EMBL" id="BBE10398.1"/>
    </source>
</evidence>
<protein>
    <submittedName>
        <fullName evidence="1">Uncharacterized protein</fullName>
    </submittedName>
</protein>
<evidence type="ECO:0000313" key="2">
    <source>
        <dbReference type="Proteomes" id="UP000282597"/>
    </source>
</evidence>
<reference evidence="1 2" key="1">
    <citation type="journal article" date="2018" name="Microbes Environ.">
        <title>Comparative Genomic Insights into Endofungal Lifestyles of Two Bacterial Endosymbionts, Mycoavidus cysteinexigens and Burkholderia rhizoxinica.</title>
        <authorList>
            <person name="Sharmin D."/>
            <person name="Guo Y."/>
            <person name="Nishizawa T."/>
            <person name="Ohshima S."/>
            <person name="Sato Y."/>
            <person name="Takashima Y."/>
            <person name="Narisawa K."/>
            <person name="Ohta H."/>
        </authorList>
    </citation>
    <scope>NUCLEOTIDE SEQUENCE [LARGE SCALE GENOMIC DNA]</scope>
    <source>
        <strain evidence="1 2">B1-EB</strain>
    </source>
</reference>
<name>A0A2Z6EYE9_9BURK</name>
<dbReference type="EMBL" id="AP018150">
    <property type="protein sequence ID" value="BBE10398.1"/>
    <property type="molecule type" value="Genomic_DNA"/>
</dbReference>
<dbReference type="RefSeq" id="WP_052393917.1">
    <property type="nucleotide sequence ID" value="NZ_AP018150.1"/>
</dbReference>
<dbReference type="AlphaFoldDB" id="A0A2Z6EYE9"/>
<sequence length="237" mass="26160">MDFKKINPLWNLADILTVSDAAALIAGVEPNSVDSSGQYFRDRESGLTDSGGIGPVNIVLSALANSINAGRLKAIIRRNARMQAWDEFPNVGESIRELYPMESGEIRQGFEPNVIYCEAPDWGKTTIDRQDLVNWLRERGFTTGFFFPNVTSDTPNYLDPENLRYAPKLAAAVRAWQAVTEPNGKHPKQALQKWLRENAATFRLTKDDGNPNETGIEEVAKVANWEPGGGAPKTPSA</sequence>
<keyword evidence="2" id="KW-1185">Reference proteome</keyword>
<proteinExistence type="predicted"/>